<feature type="transmembrane region" description="Helical" evidence="5">
    <location>
        <begin position="285"/>
        <end position="303"/>
    </location>
</feature>
<dbReference type="InterPro" id="IPR011701">
    <property type="entry name" value="MFS"/>
</dbReference>
<dbReference type="EMBL" id="SAWZ01000001">
    <property type="protein sequence ID" value="RXR08265.1"/>
    <property type="molecule type" value="Genomic_DNA"/>
</dbReference>
<feature type="transmembrane region" description="Helical" evidence="5">
    <location>
        <begin position="315"/>
        <end position="343"/>
    </location>
</feature>
<feature type="transmembrane region" description="Helical" evidence="5">
    <location>
        <begin position="403"/>
        <end position="425"/>
    </location>
</feature>
<keyword evidence="3 5" id="KW-0472">Membrane</keyword>
<comment type="caution">
    <text evidence="6">The sequence shown here is derived from an EMBL/GenBank/DDBJ whole genome shotgun (WGS) entry which is preliminary data.</text>
</comment>
<keyword evidence="2 5" id="KW-1133">Transmembrane helix</keyword>
<evidence type="ECO:0000256" key="1">
    <source>
        <dbReference type="ARBA" id="ARBA00022692"/>
    </source>
</evidence>
<dbReference type="PANTHER" id="PTHR43596:SF1">
    <property type="entry name" value="ADP,ATP CARRIER PROTEIN"/>
    <property type="match status" value="1"/>
</dbReference>
<evidence type="ECO:0000256" key="4">
    <source>
        <dbReference type="SAM" id="MobiDB-lite"/>
    </source>
</evidence>
<accession>A0A4Q1JY52</accession>
<evidence type="ECO:0000256" key="2">
    <source>
        <dbReference type="ARBA" id="ARBA00022989"/>
    </source>
</evidence>
<feature type="transmembrane region" description="Helical" evidence="5">
    <location>
        <begin position="21"/>
        <end position="44"/>
    </location>
</feature>
<feature type="transmembrane region" description="Helical" evidence="5">
    <location>
        <begin position="245"/>
        <end position="265"/>
    </location>
</feature>
<dbReference type="Gene3D" id="1.20.1250.20">
    <property type="entry name" value="MFS general substrate transporter like domains"/>
    <property type="match status" value="1"/>
</dbReference>
<dbReference type="GO" id="GO:0022857">
    <property type="term" value="F:transmembrane transporter activity"/>
    <property type="evidence" value="ECO:0007669"/>
    <property type="project" value="InterPro"/>
</dbReference>
<keyword evidence="7" id="KW-1185">Reference proteome</keyword>
<evidence type="ECO:0000256" key="5">
    <source>
        <dbReference type="SAM" id="Phobius"/>
    </source>
</evidence>
<feature type="transmembrane region" description="Helical" evidence="5">
    <location>
        <begin position="157"/>
        <end position="176"/>
    </location>
</feature>
<proteinExistence type="predicted"/>
<dbReference type="SUPFAM" id="SSF103473">
    <property type="entry name" value="MFS general substrate transporter"/>
    <property type="match status" value="1"/>
</dbReference>
<feature type="transmembrane region" description="Helical" evidence="5">
    <location>
        <begin position="126"/>
        <end position="145"/>
    </location>
</feature>
<name>A0A4Q1JY52_9GAMM</name>
<dbReference type="AlphaFoldDB" id="A0A4Q1JY52"/>
<feature type="transmembrane region" description="Helical" evidence="5">
    <location>
        <begin position="90"/>
        <end position="114"/>
    </location>
</feature>
<feature type="region of interest" description="Disordered" evidence="4">
    <location>
        <begin position="433"/>
        <end position="471"/>
    </location>
</feature>
<dbReference type="Pfam" id="PF07690">
    <property type="entry name" value="MFS_1"/>
    <property type="match status" value="1"/>
</dbReference>
<evidence type="ECO:0000256" key="3">
    <source>
        <dbReference type="ARBA" id="ARBA00023136"/>
    </source>
</evidence>
<protein>
    <submittedName>
        <fullName evidence="6">MFS transporter</fullName>
    </submittedName>
</protein>
<feature type="transmembrane region" description="Helical" evidence="5">
    <location>
        <begin position="188"/>
        <end position="207"/>
    </location>
</feature>
<dbReference type="OrthoDB" id="199378at2"/>
<dbReference type="PANTHER" id="PTHR43596">
    <property type="entry name" value="ADP,ATP CARRIER PROTEIN"/>
    <property type="match status" value="1"/>
</dbReference>
<reference evidence="6 7" key="1">
    <citation type="submission" date="2019-01" db="EMBL/GenBank/DDBJ databases">
        <title>Pseudoxanthomonas composti sp. nov., isolated from compost.</title>
        <authorList>
            <person name="Yang G."/>
        </authorList>
    </citation>
    <scope>NUCLEOTIDE SEQUENCE [LARGE SCALE GENOMIC DNA]</scope>
    <source>
        <strain evidence="6 7">GSS15</strain>
    </source>
</reference>
<feature type="compositionally biased region" description="Pro residues" evidence="4">
    <location>
        <begin position="460"/>
        <end position="471"/>
    </location>
</feature>
<evidence type="ECO:0000313" key="7">
    <source>
        <dbReference type="Proteomes" id="UP000289784"/>
    </source>
</evidence>
<keyword evidence="1 5" id="KW-0812">Transmembrane</keyword>
<feature type="transmembrane region" description="Helical" evidence="5">
    <location>
        <begin position="64"/>
        <end position="83"/>
    </location>
</feature>
<gene>
    <name evidence="6" type="ORF">EPA99_00045</name>
</gene>
<evidence type="ECO:0000313" key="6">
    <source>
        <dbReference type="EMBL" id="RXR08265.1"/>
    </source>
</evidence>
<sequence length="471" mass="50792">MSSIQANGAPRPGRLQRLLNLRAGETGPVLVATLLFFLVLTALMLLRPARDALGMERGIENIRWLFLGTALVTLAVNPLFGWLASRLRRLSLVAATYGFFVVSLVGFWVLLMFAPQAVGQRSGQVFYVWFSVFNLFVTMVFWALLADRFSRDQAKRLFALISVGGTLGAIAGPWLTSQLAQPLGTASLLIIAGALLVLAVAAAWWLFHLSSDRAYQDLAGNAAAPSTRIGGHAWAGLRQVFRSRYLMGIAGYILLMTLLATLIYFTRLQMVAAAAEDMDARAAMLGNIDMWTQVAVLVLQLTLTGKIIGRFGLGVALALLPAATAIGFIGLAVYGSFAVLILLEASNRAVQRGITRPAREALFTVLPREDKYKAKAFLDTFVYRSGDVIGAQAEGLLGRLGMAMGSLIGVVIPLSLLWAALGLWLGRAQTRTSAASEAPPLPSRRTAAPHERQPLHPASPRRPTPVPGEHP</sequence>
<dbReference type="Proteomes" id="UP000289784">
    <property type="component" value="Unassembled WGS sequence"/>
</dbReference>
<organism evidence="6 7">
    <name type="scientific">Pseudoxanthomonas composti</name>
    <dbReference type="NCBI Taxonomy" id="2137479"/>
    <lineage>
        <taxon>Bacteria</taxon>
        <taxon>Pseudomonadati</taxon>
        <taxon>Pseudomonadota</taxon>
        <taxon>Gammaproteobacteria</taxon>
        <taxon>Lysobacterales</taxon>
        <taxon>Lysobacteraceae</taxon>
        <taxon>Pseudoxanthomonas</taxon>
    </lineage>
</organism>
<dbReference type="InterPro" id="IPR036259">
    <property type="entry name" value="MFS_trans_sf"/>
</dbReference>
<dbReference type="RefSeq" id="WP_129469157.1">
    <property type="nucleotide sequence ID" value="NZ_SAWZ01000001.1"/>
</dbReference>